<dbReference type="PANTHER" id="PTHR31630:SF6">
    <property type="entry name" value="PHYTANOYL-COA DIOXYGENASE-RELATED"/>
    <property type="match status" value="1"/>
</dbReference>
<proteinExistence type="predicted"/>
<dbReference type="EMBL" id="VYDA01000312">
    <property type="protein sequence ID" value="MYH61750.1"/>
    <property type="molecule type" value="Genomic_DNA"/>
</dbReference>
<reference evidence="1" key="1">
    <citation type="submission" date="2019-09" db="EMBL/GenBank/DDBJ databases">
        <title>Characterisation of the sponge microbiome using genome-centric metagenomics.</title>
        <authorList>
            <person name="Engelberts J.P."/>
            <person name="Robbins S.J."/>
            <person name="De Goeij J.M."/>
            <person name="Aranda M."/>
            <person name="Bell S.C."/>
            <person name="Webster N.S."/>
        </authorList>
    </citation>
    <scope>NUCLEOTIDE SEQUENCE</scope>
    <source>
        <strain evidence="1">SB0675_bin_29</strain>
    </source>
</reference>
<dbReference type="SUPFAM" id="SSF51197">
    <property type="entry name" value="Clavaminate synthase-like"/>
    <property type="match status" value="1"/>
</dbReference>
<sequence length="302" mass="35100">MPILDEKDWAFWEENGYVVIPNAVPQENLDALVEQIWTFLEMDEADQETWYRYRPYTREDLCSPISQAGMVEMYQHQTLWDNRQYPRLHEAFSEILGTEKLWVSLDRANMKPPDRADRPEWGHKGMIHWDIDTSALPLMEGDDVAATWRPDPTTHTGVQGVLYLTDTGPDQGGFQCIPGFHRTFYEWVRTQPADRNPRFPDMTGLDIKVVEGKAGDFVIWHKLLAHGNGHNRSPRPRLAQYITMGPAPAKDEAQRAARIRSWQECRPMENWPGDLRDWEHRHQTPAKLTTLGRKLLGVDSWN</sequence>
<dbReference type="Pfam" id="PF05721">
    <property type="entry name" value="PhyH"/>
    <property type="match status" value="1"/>
</dbReference>
<gene>
    <name evidence="1" type="ORF">F4148_08280</name>
</gene>
<protein>
    <submittedName>
        <fullName evidence="1">Phytanoyl-CoA dioxygenase family protein</fullName>
    </submittedName>
</protein>
<dbReference type="AlphaFoldDB" id="A0A6B1FZR1"/>
<organism evidence="1">
    <name type="scientific">Caldilineaceae bacterium SB0675_bin_29</name>
    <dbReference type="NCBI Taxonomy" id="2605266"/>
    <lineage>
        <taxon>Bacteria</taxon>
        <taxon>Bacillati</taxon>
        <taxon>Chloroflexota</taxon>
        <taxon>Caldilineae</taxon>
        <taxon>Caldilineales</taxon>
        <taxon>Caldilineaceae</taxon>
    </lineage>
</organism>
<comment type="caution">
    <text evidence="1">The sequence shown here is derived from an EMBL/GenBank/DDBJ whole genome shotgun (WGS) entry which is preliminary data.</text>
</comment>
<accession>A0A6B1FZR1</accession>
<dbReference type="InterPro" id="IPR008775">
    <property type="entry name" value="Phytyl_CoA_dOase-like"/>
</dbReference>
<dbReference type="PANTHER" id="PTHR31630">
    <property type="entry name" value="PHYTANOYL-COA DIOXYGENASE-RELATED-RELATED"/>
    <property type="match status" value="1"/>
</dbReference>
<name>A0A6B1FZR1_9CHLR</name>
<keyword evidence="1" id="KW-0560">Oxidoreductase</keyword>
<keyword evidence="1" id="KW-0223">Dioxygenase</keyword>
<dbReference type="GO" id="GO:0016706">
    <property type="term" value="F:2-oxoglutarate-dependent dioxygenase activity"/>
    <property type="evidence" value="ECO:0007669"/>
    <property type="project" value="UniProtKB-ARBA"/>
</dbReference>
<evidence type="ECO:0000313" key="1">
    <source>
        <dbReference type="EMBL" id="MYH61750.1"/>
    </source>
</evidence>
<dbReference type="Gene3D" id="2.60.120.620">
    <property type="entry name" value="q2cbj1_9rhob like domain"/>
    <property type="match status" value="1"/>
</dbReference>